<organism evidence="1 2">
    <name type="scientific">Pandoravirus salinus</name>
    <dbReference type="NCBI Taxonomy" id="1349410"/>
    <lineage>
        <taxon>Viruses</taxon>
        <taxon>Pandoravirus</taxon>
    </lineage>
</organism>
<evidence type="ECO:0008006" key="3">
    <source>
        <dbReference type="Google" id="ProtNLM"/>
    </source>
</evidence>
<evidence type="ECO:0000313" key="1">
    <source>
        <dbReference type="EMBL" id="AGO84573.1"/>
    </source>
</evidence>
<dbReference type="EMBL" id="KC977571">
    <property type="protein sequence ID" value="AGO84573.1"/>
    <property type="molecule type" value="Genomic_DNA"/>
</dbReference>
<dbReference type="GeneID" id="16606360"/>
<keyword evidence="2" id="KW-1185">Reference proteome</keyword>
<sequence length="187" mass="20356">MLTYAREHGCLWDARIINKAGFALCRIPCRYALRERVRSYEPDRRDAGRVACIAYANAHGCPSNGHVIEWAVEANDFDTLVRAHGAGCDWSARTTALAAAAGRNAMVVYAHENGCPWDARTVSAAAARGALNLLRYALARGCPYDEAEALEAAQQGGQWPCAALLMWAALPGPVFDDDDNNDNSRDM</sequence>
<name>S4VW51_9VIRU</name>
<gene>
    <name evidence="1" type="ORF">psal_cds_661</name>
</gene>
<accession>S4VW51</accession>
<protein>
    <recommendedName>
        <fullName evidence="3">Ankyrin repeat domain containing protein</fullName>
    </recommendedName>
</protein>
<dbReference type="Proteomes" id="UP000204584">
    <property type="component" value="Segment"/>
</dbReference>
<proteinExistence type="predicted"/>
<evidence type="ECO:0000313" key="2">
    <source>
        <dbReference type="Proteomes" id="UP000204584"/>
    </source>
</evidence>
<reference evidence="1 2" key="1">
    <citation type="journal article" date="2013" name="Science">
        <title>Pandoraviruses: amoeba viruses with genomes up to 2.5 Mb reaching that of parasitic eukaryotes.</title>
        <authorList>
            <person name="Philippe N."/>
            <person name="Legendre M."/>
            <person name="Doutre G."/>
            <person name="Coute Y."/>
            <person name="Poirot O."/>
            <person name="Lescot M."/>
            <person name="Arslan D."/>
            <person name="Seltzer V."/>
            <person name="Bertaux L."/>
            <person name="Bruley C."/>
            <person name="Garin J."/>
            <person name="Claverie J.M."/>
            <person name="Abergel C."/>
        </authorList>
    </citation>
    <scope>NUCLEOTIDE SEQUENCE [LARGE SCALE GENOMIC DNA]</scope>
</reference>
<dbReference type="RefSeq" id="YP_008437645.1">
    <property type="nucleotide sequence ID" value="NC_022098.1"/>
</dbReference>
<dbReference type="KEGG" id="vg:16606360"/>